<proteinExistence type="predicted"/>
<keyword evidence="1" id="KW-0812">Transmembrane</keyword>
<evidence type="ECO:0000313" key="3">
    <source>
        <dbReference type="Proteomes" id="UP000002872"/>
    </source>
</evidence>
<name>I3EJZ1_NEMP3</name>
<evidence type="ECO:0000313" key="2">
    <source>
        <dbReference type="EMBL" id="EIJ89538.1"/>
    </source>
</evidence>
<keyword evidence="1" id="KW-1133">Transmembrane helix</keyword>
<reference evidence="2" key="1">
    <citation type="submission" date="2011-01" db="EMBL/GenBank/DDBJ databases">
        <title>The Genome Sequence of Nematocida parisii strain ERTm3.</title>
        <authorList>
            <consortium name="The Broad Institute Genome Sequencing Platform"/>
            <consortium name="The Broad Institute Genome Sequencing Center for Infectious Disease"/>
            <person name="Cuomo C."/>
            <person name="Troemel E."/>
            <person name="Young S.K."/>
            <person name="Zeng Q."/>
            <person name="Gargeya S."/>
            <person name="Fitzgerald M."/>
            <person name="Haas B."/>
            <person name="Abouelleil A."/>
            <person name="Alvarado L."/>
            <person name="Arachchi H.M."/>
            <person name="Berlin A."/>
            <person name="Chapman S.B."/>
            <person name="Gearin G."/>
            <person name="Goldberg J."/>
            <person name="Griggs A."/>
            <person name="Gujja S."/>
            <person name="Hansen M."/>
            <person name="Heiman D."/>
            <person name="Howarth C."/>
            <person name="Larimer J."/>
            <person name="Lui A."/>
            <person name="MacDonald P.J.P."/>
            <person name="McCowen C."/>
            <person name="Montmayeur A."/>
            <person name="Murphy C."/>
            <person name="Neiman D."/>
            <person name="Pearson M."/>
            <person name="Priest M."/>
            <person name="Roberts A."/>
            <person name="Saif S."/>
            <person name="Shea T."/>
            <person name="Sisk P."/>
            <person name="Stolte C."/>
            <person name="Sykes S."/>
            <person name="Wortman J."/>
            <person name="Nusbaum C."/>
            <person name="Birren B."/>
        </authorList>
    </citation>
    <scope>NUCLEOTIDE SEQUENCE</scope>
    <source>
        <strain evidence="2">ERTm3</strain>
    </source>
</reference>
<dbReference type="AlphaFoldDB" id="I3EJZ1"/>
<feature type="transmembrane region" description="Helical" evidence="1">
    <location>
        <begin position="6"/>
        <end position="24"/>
    </location>
</feature>
<organism evidence="2 3">
    <name type="scientific">Nematocida parisii (strain ERTm3)</name>
    <name type="common">Nematode killer fungus</name>
    <dbReference type="NCBI Taxonomy" id="935791"/>
    <lineage>
        <taxon>Eukaryota</taxon>
        <taxon>Fungi</taxon>
        <taxon>Fungi incertae sedis</taxon>
        <taxon>Microsporidia</taxon>
        <taxon>Nematocida</taxon>
    </lineage>
</organism>
<dbReference type="Proteomes" id="UP000002872">
    <property type="component" value="Unassembled WGS sequence"/>
</dbReference>
<gene>
    <name evidence="2" type="ORF">NEQG_00308</name>
</gene>
<dbReference type="VEuPathDB" id="MicrosporidiaDB:NEQG_00308"/>
<keyword evidence="1" id="KW-0472">Membrane</keyword>
<dbReference type="HOGENOM" id="CLU_2320978_0_0_1"/>
<protein>
    <submittedName>
        <fullName evidence="2">Uncharacterized protein</fullName>
    </submittedName>
</protein>
<evidence type="ECO:0000256" key="1">
    <source>
        <dbReference type="SAM" id="Phobius"/>
    </source>
</evidence>
<sequence>MNSLIIGTYILCINMITIHAAMMAHSLRTLKYLSDKDSGFINSANPVPTRYMHLSQNSQNIRKIKRKLDSAVEMNKEGVERTSNKESVNNNGVGCTCGA</sequence>
<dbReference type="InParanoid" id="I3EJZ1"/>
<keyword evidence="3" id="KW-1185">Reference proteome</keyword>
<accession>I3EJZ1</accession>
<dbReference type="EMBL" id="GL870876">
    <property type="protein sequence ID" value="EIJ89538.1"/>
    <property type="molecule type" value="Genomic_DNA"/>
</dbReference>